<dbReference type="FunFam" id="3.40.309.10:FF:000006">
    <property type="entry name" value="Gamma-glutamyl phosphate reductase"/>
    <property type="match status" value="1"/>
</dbReference>
<dbReference type="EMBL" id="CP035807">
    <property type="protein sequence ID" value="QEN05508.1"/>
    <property type="molecule type" value="Genomic_DNA"/>
</dbReference>
<comment type="catalytic activity">
    <reaction evidence="6 7">
        <text>L-glutamate 5-semialdehyde + phosphate + NADP(+) = L-glutamyl 5-phosphate + NADPH + H(+)</text>
        <dbReference type="Rhea" id="RHEA:19541"/>
        <dbReference type="ChEBI" id="CHEBI:15378"/>
        <dbReference type="ChEBI" id="CHEBI:43474"/>
        <dbReference type="ChEBI" id="CHEBI:57783"/>
        <dbReference type="ChEBI" id="CHEBI:58066"/>
        <dbReference type="ChEBI" id="CHEBI:58274"/>
        <dbReference type="ChEBI" id="CHEBI:58349"/>
        <dbReference type="EC" id="1.2.1.41"/>
    </reaction>
</comment>
<reference evidence="9 10" key="2">
    <citation type="submission" date="2019-09" db="EMBL/GenBank/DDBJ databases">
        <title>Complete Genome Sequence and Methylome Analysis of free living Spirochaetas.</title>
        <authorList>
            <person name="Leshcheva N."/>
            <person name="Mikheeva N."/>
        </authorList>
    </citation>
    <scope>NUCLEOTIDE SEQUENCE [LARGE SCALE GENOMIC DNA]</scope>
    <source>
        <strain evidence="9 10">P</strain>
    </source>
</reference>
<dbReference type="HAMAP" id="MF_00412">
    <property type="entry name" value="ProA"/>
    <property type="match status" value="1"/>
</dbReference>
<evidence type="ECO:0000313" key="10">
    <source>
        <dbReference type="Proteomes" id="UP000323824"/>
    </source>
</evidence>
<dbReference type="NCBIfam" id="TIGR00407">
    <property type="entry name" value="proA"/>
    <property type="match status" value="1"/>
</dbReference>
<evidence type="ECO:0000256" key="4">
    <source>
        <dbReference type="ARBA" id="ARBA00022857"/>
    </source>
</evidence>
<dbReference type="Proteomes" id="UP000323824">
    <property type="component" value="Chromosome"/>
</dbReference>
<evidence type="ECO:0000256" key="1">
    <source>
        <dbReference type="ARBA" id="ARBA00004985"/>
    </source>
</evidence>
<organism evidence="9 10">
    <name type="scientific">Thiospirochaeta perfilievii</name>
    <dbReference type="NCBI Taxonomy" id="252967"/>
    <lineage>
        <taxon>Bacteria</taxon>
        <taxon>Pseudomonadati</taxon>
        <taxon>Spirochaetota</taxon>
        <taxon>Spirochaetia</taxon>
        <taxon>Spirochaetales</taxon>
        <taxon>Spirochaetaceae</taxon>
        <taxon>Thiospirochaeta</taxon>
    </lineage>
</organism>
<dbReference type="GO" id="GO:0050661">
    <property type="term" value="F:NADP binding"/>
    <property type="evidence" value="ECO:0007669"/>
    <property type="project" value="InterPro"/>
</dbReference>
<dbReference type="UniPathway" id="UPA00098">
    <property type="reaction ID" value="UER00360"/>
</dbReference>
<dbReference type="GO" id="GO:0055129">
    <property type="term" value="P:L-proline biosynthetic process"/>
    <property type="evidence" value="ECO:0007669"/>
    <property type="project" value="UniProtKB-UniRule"/>
</dbReference>
<dbReference type="PANTHER" id="PTHR11063">
    <property type="entry name" value="GLUTAMATE SEMIALDEHYDE DEHYDROGENASE"/>
    <property type="match status" value="1"/>
</dbReference>
<reference evidence="9 10" key="1">
    <citation type="submission" date="2019-02" db="EMBL/GenBank/DDBJ databases">
        <authorList>
            <person name="Fomenkov A."/>
            <person name="Dubinina G."/>
            <person name="Grabovich M."/>
            <person name="Vincze T."/>
            <person name="Roberts R.J."/>
        </authorList>
    </citation>
    <scope>NUCLEOTIDE SEQUENCE [LARGE SCALE GENOMIC DNA]</scope>
    <source>
        <strain evidence="9 10">P</strain>
    </source>
</reference>
<comment type="similarity">
    <text evidence="7">Belongs to the gamma-glutamyl phosphate reductase family.</text>
</comment>
<gene>
    <name evidence="7" type="primary">proA</name>
    <name evidence="9" type="ORF">EW093_12545</name>
</gene>
<dbReference type="OrthoDB" id="9809970at2"/>
<feature type="domain" description="Aldehyde dehydrogenase" evidence="8">
    <location>
        <begin position="35"/>
        <end position="280"/>
    </location>
</feature>
<evidence type="ECO:0000259" key="8">
    <source>
        <dbReference type="Pfam" id="PF00171"/>
    </source>
</evidence>
<comment type="pathway">
    <text evidence="1 7">Amino-acid biosynthesis; L-proline biosynthesis; L-glutamate 5-semialdehyde from L-glutamate: step 2/2.</text>
</comment>
<keyword evidence="2 7" id="KW-0028">Amino-acid biosynthesis</keyword>
<sequence length="424" mass="47161">MIKDSVIALKGISSKLSSIDVDIRNRALLSIEKGLLDNIDYILSENRKDLDSSQGLNNSLYKRLILSRDKIETIISGIQEVRGLKDPLGQVQLKRELDSNLTLTRFSVPIGVIGVIFESRPDALVQISSLFIKSGNCGILKGGKEAIHTNRALFKVIRESLFTVSETLASSLELAESREDIKEILELDQYIDLMIPRGGNELVQYIKNNTKIPVMGHTDGICHLFMSKDGDIDMGLKLTLDSKCQYPAVCNAIETLLVEESIAKEFLPRVKTFLEDNKVELRGCDKTVEIIDINRATEVDWDTEYNDYILSIKIVSDLEDAISFINKHGSGHTDCIVTDNSESWDKFLMNVDSASVFLNASTRFADGNRYGFGAEVGISTNKIHSRGPVGLEGLTIYKYKLIGHGDIVADYASGKKCYSHKDIK</sequence>
<dbReference type="GO" id="GO:0004350">
    <property type="term" value="F:glutamate-5-semialdehyde dehydrogenase activity"/>
    <property type="evidence" value="ECO:0007669"/>
    <property type="project" value="UniProtKB-UniRule"/>
</dbReference>
<dbReference type="KEGG" id="sper:EW093_12545"/>
<dbReference type="NCBIfam" id="NF001221">
    <property type="entry name" value="PRK00197.1"/>
    <property type="match status" value="1"/>
</dbReference>
<dbReference type="Pfam" id="PF00171">
    <property type="entry name" value="Aldedh"/>
    <property type="match status" value="1"/>
</dbReference>
<name>A0A5C1QDR6_9SPIO</name>
<dbReference type="RefSeq" id="WP_149568746.1">
    <property type="nucleotide sequence ID" value="NZ_CP035807.1"/>
</dbReference>
<dbReference type="InterPro" id="IPR012134">
    <property type="entry name" value="Glu-5-SA_DH"/>
</dbReference>
<dbReference type="SUPFAM" id="SSF53720">
    <property type="entry name" value="ALDH-like"/>
    <property type="match status" value="1"/>
</dbReference>
<dbReference type="InterPro" id="IPR016163">
    <property type="entry name" value="Ald_DH_C"/>
</dbReference>
<keyword evidence="4 7" id="KW-0521">NADP</keyword>
<comment type="function">
    <text evidence="7">Catalyzes the NADPH-dependent reduction of L-glutamate 5-phosphate into L-glutamate 5-semialdehyde and phosphate. The product spontaneously undergoes cyclization to form 1-pyrroline-5-carboxylate.</text>
</comment>
<dbReference type="InterPro" id="IPR020593">
    <property type="entry name" value="G-glutamylP_reductase_CS"/>
</dbReference>
<comment type="subcellular location">
    <subcellularLocation>
        <location evidence="7">Cytoplasm</location>
    </subcellularLocation>
</comment>
<dbReference type="PIRSF" id="PIRSF000151">
    <property type="entry name" value="GPR"/>
    <property type="match status" value="1"/>
</dbReference>
<keyword evidence="3 7" id="KW-0641">Proline biosynthesis</keyword>
<keyword evidence="10" id="KW-1185">Reference proteome</keyword>
<evidence type="ECO:0000256" key="7">
    <source>
        <dbReference type="HAMAP-Rule" id="MF_00412"/>
    </source>
</evidence>
<keyword evidence="7" id="KW-0963">Cytoplasm</keyword>
<dbReference type="Gene3D" id="3.40.309.10">
    <property type="entry name" value="Aldehyde Dehydrogenase, Chain A, domain 2"/>
    <property type="match status" value="1"/>
</dbReference>
<dbReference type="CDD" id="cd07079">
    <property type="entry name" value="ALDH_F18-19_ProA-GPR"/>
    <property type="match status" value="1"/>
</dbReference>
<evidence type="ECO:0000256" key="5">
    <source>
        <dbReference type="ARBA" id="ARBA00023002"/>
    </source>
</evidence>
<dbReference type="InterPro" id="IPR016162">
    <property type="entry name" value="Ald_DH_N"/>
</dbReference>
<keyword evidence="5 7" id="KW-0560">Oxidoreductase</keyword>
<dbReference type="InterPro" id="IPR000965">
    <property type="entry name" value="GPR_dom"/>
</dbReference>
<dbReference type="PROSITE" id="PS01223">
    <property type="entry name" value="PROA"/>
    <property type="match status" value="1"/>
</dbReference>
<evidence type="ECO:0000256" key="3">
    <source>
        <dbReference type="ARBA" id="ARBA00022650"/>
    </source>
</evidence>
<evidence type="ECO:0000256" key="2">
    <source>
        <dbReference type="ARBA" id="ARBA00022605"/>
    </source>
</evidence>
<dbReference type="InterPro" id="IPR016161">
    <property type="entry name" value="Ald_DH/histidinol_DH"/>
</dbReference>
<dbReference type="EC" id="1.2.1.41" evidence="7"/>
<proteinExistence type="inferred from homology"/>
<evidence type="ECO:0000313" key="9">
    <source>
        <dbReference type="EMBL" id="QEN05508.1"/>
    </source>
</evidence>
<dbReference type="Gene3D" id="3.40.605.10">
    <property type="entry name" value="Aldehyde Dehydrogenase, Chain A, domain 1"/>
    <property type="match status" value="1"/>
</dbReference>
<dbReference type="InterPro" id="IPR015590">
    <property type="entry name" value="Aldehyde_DH_dom"/>
</dbReference>
<accession>A0A5C1QDR6</accession>
<dbReference type="PANTHER" id="PTHR11063:SF8">
    <property type="entry name" value="DELTA-1-PYRROLINE-5-CARBOXYLATE SYNTHASE"/>
    <property type="match status" value="1"/>
</dbReference>
<dbReference type="GO" id="GO:0005737">
    <property type="term" value="C:cytoplasm"/>
    <property type="evidence" value="ECO:0007669"/>
    <property type="project" value="UniProtKB-SubCell"/>
</dbReference>
<protein>
    <recommendedName>
        <fullName evidence="7">Gamma-glutamyl phosphate reductase</fullName>
        <shortName evidence="7">GPR</shortName>
        <ecNumber evidence="7">1.2.1.41</ecNumber>
    </recommendedName>
    <alternativeName>
        <fullName evidence="7">Glutamate-5-semialdehyde dehydrogenase</fullName>
    </alternativeName>
    <alternativeName>
        <fullName evidence="7">Glutamyl-gamma-semialdehyde dehydrogenase</fullName>
        <shortName evidence="7">GSA dehydrogenase</shortName>
    </alternativeName>
</protein>
<evidence type="ECO:0000256" key="6">
    <source>
        <dbReference type="ARBA" id="ARBA00049024"/>
    </source>
</evidence>
<dbReference type="AlphaFoldDB" id="A0A5C1QDR6"/>